<reference evidence="1" key="2">
    <citation type="submission" date="2020-05" db="UniProtKB">
        <authorList>
            <consortium name="EnsemblMetazoa"/>
        </authorList>
    </citation>
    <scope>IDENTIFICATION</scope>
    <source>
        <strain evidence="1">ACHKN1017</strain>
    </source>
</reference>
<keyword evidence="2" id="KW-1185">Reference proteome</keyword>
<dbReference type="AlphaFoldDB" id="A0A182JUZ8"/>
<name>A0A182JUZ8_9DIPT</name>
<organism evidence="1 2">
    <name type="scientific">Anopheles christyi</name>
    <dbReference type="NCBI Taxonomy" id="43041"/>
    <lineage>
        <taxon>Eukaryota</taxon>
        <taxon>Metazoa</taxon>
        <taxon>Ecdysozoa</taxon>
        <taxon>Arthropoda</taxon>
        <taxon>Hexapoda</taxon>
        <taxon>Insecta</taxon>
        <taxon>Pterygota</taxon>
        <taxon>Neoptera</taxon>
        <taxon>Endopterygota</taxon>
        <taxon>Diptera</taxon>
        <taxon>Nematocera</taxon>
        <taxon>Culicoidea</taxon>
        <taxon>Culicidae</taxon>
        <taxon>Anophelinae</taxon>
        <taxon>Anopheles</taxon>
    </lineage>
</organism>
<sequence length="80" mass="8953">MLFESECAFFMSAAVAASSAKSATTEMAEATQSMTMSPSLSIDVTFSNGFFDFPCNIPWNLKMTNMIEQKYRQNSNHKHL</sequence>
<protein>
    <submittedName>
        <fullName evidence="1">Uncharacterized protein</fullName>
    </submittedName>
</protein>
<evidence type="ECO:0000313" key="2">
    <source>
        <dbReference type="Proteomes" id="UP000075881"/>
    </source>
</evidence>
<evidence type="ECO:0000313" key="1">
    <source>
        <dbReference type="EnsemblMetazoa" id="ACHR002330-PA"/>
    </source>
</evidence>
<accession>A0A182JUZ8</accession>
<dbReference type="VEuPathDB" id="VectorBase:ACHR002330"/>
<dbReference type="Proteomes" id="UP000075881">
    <property type="component" value="Unassembled WGS sequence"/>
</dbReference>
<proteinExistence type="predicted"/>
<dbReference type="EnsemblMetazoa" id="ACHR002330-RA">
    <property type="protein sequence ID" value="ACHR002330-PA"/>
    <property type="gene ID" value="ACHR002330"/>
</dbReference>
<reference evidence="2" key="1">
    <citation type="submission" date="2013-03" db="EMBL/GenBank/DDBJ databases">
        <title>The Genome Sequence of Anopheles christyi ACHKN1017.</title>
        <authorList>
            <consortium name="The Broad Institute Genomics Platform"/>
            <person name="Neafsey D.E."/>
            <person name="Besansky N."/>
            <person name="Walker B."/>
            <person name="Young S.K."/>
            <person name="Zeng Q."/>
            <person name="Gargeya S."/>
            <person name="Fitzgerald M."/>
            <person name="Haas B."/>
            <person name="Abouelleil A."/>
            <person name="Allen A.W."/>
            <person name="Alvarado L."/>
            <person name="Arachchi H.M."/>
            <person name="Berlin A.M."/>
            <person name="Chapman S.B."/>
            <person name="Gainer-Dewar J."/>
            <person name="Goldberg J."/>
            <person name="Griggs A."/>
            <person name="Gujja S."/>
            <person name="Hansen M."/>
            <person name="Howarth C."/>
            <person name="Imamovic A."/>
            <person name="Ireland A."/>
            <person name="Larimer J."/>
            <person name="McCowan C."/>
            <person name="Murphy C."/>
            <person name="Pearson M."/>
            <person name="Poon T.W."/>
            <person name="Priest M."/>
            <person name="Roberts A."/>
            <person name="Saif S."/>
            <person name="Shea T."/>
            <person name="Sisk P."/>
            <person name="Sykes S."/>
            <person name="Wortman J."/>
            <person name="Nusbaum C."/>
            <person name="Birren B."/>
        </authorList>
    </citation>
    <scope>NUCLEOTIDE SEQUENCE [LARGE SCALE GENOMIC DNA]</scope>
    <source>
        <strain evidence="2">ACHKN1017</strain>
    </source>
</reference>